<feature type="repeat" description="ANK" evidence="3">
    <location>
        <begin position="683"/>
        <end position="715"/>
    </location>
</feature>
<feature type="domain" description="Protein kinase" evidence="4">
    <location>
        <begin position="1"/>
        <end position="287"/>
    </location>
</feature>
<dbReference type="GO" id="GO:0046959">
    <property type="term" value="P:habituation"/>
    <property type="evidence" value="ECO:0007669"/>
    <property type="project" value="Ensembl"/>
</dbReference>
<dbReference type="Ensembl" id="ENSEEET00000034344.2">
    <property type="protein sequence ID" value="ENSEEEP00000033946.2"/>
    <property type="gene ID" value="ENSEEEG00000016169.2"/>
</dbReference>
<feature type="repeat" description="ANK" evidence="3">
    <location>
        <begin position="352"/>
        <end position="384"/>
    </location>
</feature>
<dbReference type="InterPro" id="IPR001245">
    <property type="entry name" value="Ser-Thr/Tyr_kinase_cat_dom"/>
</dbReference>
<feature type="repeat" description="ANK" evidence="3">
    <location>
        <begin position="485"/>
        <end position="517"/>
    </location>
</feature>
<gene>
    <name evidence="5" type="primary">ankk1</name>
</gene>
<dbReference type="PANTHER" id="PTHR24198">
    <property type="entry name" value="ANKYRIN REPEAT AND PROTEIN KINASE DOMAIN-CONTAINING PROTEIN"/>
    <property type="match status" value="1"/>
</dbReference>
<keyword evidence="6" id="KW-1185">Reference proteome</keyword>
<feature type="repeat" description="ANK" evidence="3">
    <location>
        <begin position="551"/>
        <end position="583"/>
    </location>
</feature>
<dbReference type="GO" id="GO:0005737">
    <property type="term" value="C:cytoplasm"/>
    <property type="evidence" value="ECO:0007669"/>
    <property type="project" value="TreeGrafter"/>
</dbReference>
<reference evidence="5" key="5">
    <citation type="submission" date="2025-09" db="UniProtKB">
        <authorList>
            <consortium name="Ensembl"/>
        </authorList>
    </citation>
    <scope>IDENTIFICATION</scope>
</reference>
<accession>A0A4W4G7V7</accession>
<dbReference type="GO" id="GO:0004672">
    <property type="term" value="F:protein kinase activity"/>
    <property type="evidence" value="ECO:0007669"/>
    <property type="project" value="InterPro"/>
</dbReference>
<dbReference type="Pfam" id="PF07714">
    <property type="entry name" value="PK_Tyr_Ser-Thr"/>
    <property type="match status" value="1"/>
</dbReference>
<dbReference type="Proteomes" id="UP000314983">
    <property type="component" value="Chromosome 15"/>
</dbReference>
<protein>
    <recommendedName>
        <fullName evidence="4">Protein kinase domain-containing protein</fullName>
    </recommendedName>
</protein>
<feature type="repeat" description="ANK" evidence="3">
    <location>
        <begin position="617"/>
        <end position="649"/>
    </location>
</feature>
<dbReference type="SUPFAM" id="SSF56112">
    <property type="entry name" value="Protein kinase-like (PK-like)"/>
    <property type="match status" value="1"/>
</dbReference>
<dbReference type="InterPro" id="IPR000719">
    <property type="entry name" value="Prot_kinase_dom"/>
</dbReference>
<feature type="repeat" description="ANK" evidence="3">
    <location>
        <begin position="518"/>
        <end position="550"/>
    </location>
</feature>
<feature type="repeat" description="ANK" evidence="3">
    <location>
        <begin position="584"/>
        <end position="616"/>
    </location>
</feature>
<feature type="repeat" description="ANK" evidence="3">
    <location>
        <begin position="451"/>
        <end position="483"/>
    </location>
</feature>
<evidence type="ECO:0000256" key="1">
    <source>
        <dbReference type="ARBA" id="ARBA00022737"/>
    </source>
</evidence>
<proteinExistence type="predicted"/>
<evidence type="ECO:0000256" key="3">
    <source>
        <dbReference type="PROSITE-ProRule" id="PRU00023"/>
    </source>
</evidence>
<reference evidence="6" key="1">
    <citation type="journal article" date="2014" name="Science">
        <title>Nonhuman genetics. Genomic basis for the convergent evolution of electric organs.</title>
        <authorList>
            <person name="Gallant J.R."/>
            <person name="Traeger L.L."/>
            <person name="Volkening J.D."/>
            <person name="Moffett H."/>
            <person name="Chen P.H."/>
            <person name="Novina C.D."/>
            <person name="Phillips G.N.Jr."/>
            <person name="Anand R."/>
            <person name="Wells G.B."/>
            <person name="Pinch M."/>
            <person name="Guth R."/>
            <person name="Unguez G.A."/>
            <person name="Albert J.S."/>
            <person name="Zakon H.H."/>
            <person name="Samanta M.P."/>
            <person name="Sussman M.R."/>
        </authorList>
    </citation>
    <scope>NUCLEOTIDE SEQUENCE [LARGE SCALE GENOMIC DNA]</scope>
</reference>
<dbReference type="PROSITE" id="PS50088">
    <property type="entry name" value="ANK_REPEAT"/>
    <property type="match status" value="11"/>
</dbReference>
<dbReference type="SUPFAM" id="SSF48403">
    <property type="entry name" value="Ankyrin repeat"/>
    <property type="match status" value="1"/>
</dbReference>
<feature type="repeat" description="ANK" evidence="3">
    <location>
        <begin position="385"/>
        <end position="417"/>
    </location>
</feature>
<dbReference type="PROSITE" id="PS50011">
    <property type="entry name" value="PROTEIN_KINASE_DOM"/>
    <property type="match status" value="1"/>
</dbReference>
<dbReference type="InterPro" id="IPR036770">
    <property type="entry name" value="Ankyrin_rpt-contain_sf"/>
</dbReference>
<evidence type="ECO:0000256" key="2">
    <source>
        <dbReference type="ARBA" id="ARBA00023043"/>
    </source>
</evidence>
<keyword evidence="1" id="KW-0677">Repeat</keyword>
<dbReference type="Pfam" id="PF12796">
    <property type="entry name" value="Ank_2"/>
    <property type="match status" value="5"/>
</dbReference>
<name>A0A4W4G7V7_ELEEL</name>
<dbReference type="SMART" id="SM00248">
    <property type="entry name" value="ANK"/>
    <property type="match status" value="12"/>
</dbReference>
<evidence type="ECO:0000259" key="4">
    <source>
        <dbReference type="PROSITE" id="PS50011"/>
    </source>
</evidence>
<reference evidence="6" key="2">
    <citation type="journal article" date="2017" name="Sci. Adv.">
        <title>A tail of two voltages: Proteomic comparison of the three electric organs of the electric eel.</title>
        <authorList>
            <person name="Traeger L.L."/>
            <person name="Sabat G."/>
            <person name="Barrett-Wilt G.A."/>
            <person name="Wells G.B."/>
            <person name="Sussman M.R."/>
        </authorList>
    </citation>
    <scope>NUCLEOTIDE SEQUENCE [LARGE SCALE GENOMIC DNA]</scope>
</reference>
<dbReference type="GO" id="GO:0010564">
    <property type="term" value="P:regulation of cell cycle process"/>
    <property type="evidence" value="ECO:0007669"/>
    <property type="project" value="TreeGrafter"/>
</dbReference>
<dbReference type="InterPro" id="IPR002110">
    <property type="entry name" value="Ankyrin_rpt"/>
</dbReference>
<dbReference type="GeneTree" id="ENSGT00940000162060"/>
<dbReference type="Gene3D" id="1.10.510.10">
    <property type="entry name" value="Transferase(Phosphotransferase) domain 1"/>
    <property type="match status" value="1"/>
</dbReference>
<dbReference type="PRINTS" id="PR01415">
    <property type="entry name" value="ANKYRIN"/>
</dbReference>
<dbReference type="AlphaFoldDB" id="A0A4W4G7V7"/>
<dbReference type="Gene3D" id="1.25.40.20">
    <property type="entry name" value="Ankyrin repeat-containing domain"/>
    <property type="match status" value="5"/>
</dbReference>
<dbReference type="InterPro" id="IPR011009">
    <property type="entry name" value="Kinase-like_dom_sf"/>
</dbReference>
<keyword evidence="2 3" id="KW-0040">ANK repeat</keyword>
<evidence type="ECO:0000313" key="6">
    <source>
        <dbReference type="Proteomes" id="UP000314983"/>
    </source>
</evidence>
<evidence type="ECO:0000313" key="5">
    <source>
        <dbReference type="Ensembl" id="ENSEEEP00000033946.2"/>
    </source>
</evidence>
<reference evidence="5" key="4">
    <citation type="submission" date="2025-08" db="UniProtKB">
        <authorList>
            <consortium name="Ensembl"/>
        </authorList>
    </citation>
    <scope>IDENTIFICATION</scope>
</reference>
<feature type="repeat" description="ANK" evidence="3">
    <location>
        <begin position="650"/>
        <end position="682"/>
    </location>
</feature>
<dbReference type="PANTHER" id="PTHR24198:SF175">
    <property type="entry name" value="ANKYRIN REPEAT AND PROTEIN KINASE DOMAIN-CONTAINING PROTEIN 1"/>
    <property type="match status" value="1"/>
</dbReference>
<organism evidence="5 6">
    <name type="scientific">Electrophorus electricus</name>
    <name type="common">Electric eel</name>
    <name type="synonym">Gymnotus electricus</name>
    <dbReference type="NCBI Taxonomy" id="8005"/>
    <lineage>
        <taxon>Eukaryota</taxon>
        <taxon>Metazoa</taxon>
        <taxon>Chordata</taxon>
        <taxon>Craniata</taxon>
        <taxon>Vertebrata</taxon>
        <taxon>Euteleostomi</taxon>
        <taxon>Actinopterygii</taxon>
        <taxon>Neopterygii</taxon>
        <taxon>Teleostei</taxon>
        <taxon>Ostariophysi</taxon>
        <taxon>Gymnotiformes</taxon>
        <taxon>Gymnotoidei</taxon>
        <taxon>Gymnotidae</taxon>
        <taxon>Electrophorus</taxon>
    </lineage>
</organism>
<feature type="repeat" description="ANK" evidence="3">
    <location>
        <begin position="418"/>
        <end position="450"/>
    </location>
</feature>
<sequence length="754" mass="83541">MTETSSSQIGTVRYGNLERLNYFRKEEFEVDWVKVAERTFGCVYKVKLKLKQEKCAIKTLSSRDYRSMLRVSEIAKAKLKYLVSIYGLCKDPPAVVMEYMNRGSLNNLLPTHVLTWPKKFQMVHEVTRGMDFLHSMKPHLLHLNLKPANILLDDRLHVKLSDFGLITWEETSGKMTFIEHLAARGNISYIPPEAFTQNPEPPTAKYDVYSFSIVMWEILTQNRPYQGVNMTEILIRVTSGKRPGVEKIPDDKPPECEEMLAIMQQCWHQESSQRPAFSDMVWKIEALSDVLKLPDMISGRETKKSLRCKPPLPALSRGVSSSPSIYSYLKRKDFETFKHVVTKEHVSMVFKDNNSLLHHTAASGDAESVRTVLDLGASVNCQSSKGYSPLIIATLQKSHDICALLIERGAAINHGDKDLWTALHFAAQGGDDRAVRLLLDAGASADVKDKDSWTPLHLASQNGYEGVVRLLLPRLEAVDKQEACDGRTPLQVACMYGHLRIAKLLLARGAYANAADSGQATALHLAAGEGHFRLVRLLLSSGACTNCVDGCGYSALHLAARRGCTGICRLLLSRGEDPDIQTHQGWTPMHLAALKGHHDTVLLLEERGGMLDARGENGWTPLHLACHHGREEAAAVLLTAGADPNLAENSGWTALHLACHNGTFPTVLRLISHQADVNAQNDSQNTPLHLAAHAGNAPVVKALLMNHTNRDRVNSKGLTALAIAQQCQHEEIVQLLNISDIAERDITKAAHNDR</sequence>
<dbReference type="GO" id="GO:0001964">
    <property type="term" value="P:startle response"/>
    <property type="evidence" value="ECO:0007669"/>
    <property type="project" value="Ensembl"/>
</dbReference>
<reference evidence="5" key="3">
    <citation type="submission" date="2020-05" db="EMBL/GenBank/DDBJ databases">
        <title>Electrophorus electricus (electric eel) genome, fEleEle1, primary haplotype.</title>
        <authorList>
            <person name="Myers G."/>
            <person name="Meyer A."/>
            <person name="Fedrigo O."/>
            <person name="Formenti G."/>
            <person name="Rhie A."/>
            <person name="Tracey A."/>
            <person name="Sims Y."/>
            <person name="Jarvis E.D."/>
        </authorList>
    </citation>
    <scope>NUCLEOTIDE SEQUENCE [LARGE SCALE GENOMIC DNA]</scope>
</reference>
<dbReference type="PROSITE" id="PS50297">
    <property type="entry name" value="ANK_REP_REGION"/>
    <property type="match status" value="11"/>
</dbReference>
<dbReference type="GO" id="GO:0005524">
    <property type="term" value="F:ATP binding"/>
    <property type="evidence" value="ECO:0007669"/>
    <property type="project" value="InterPro"/>
</dbReference>